<dbReference type="Proteomes" id="UP000549343">
    <property type="component" value="Unassembled WGS sequence"/>
</dbReference>
<dbReference type="Gene3D" id="3.40.630.30">
    <property type="match status" value="1"/>
</dbReference>
<sequence>MIRLVELPTATMTALLNGDLTTASTTAGVPLTDYFVTDEAKALWRFRLDQLAREPGHAPWIVRAAVAEPDGVVVGHAGFHGAPTADGRVEVAYSVDPAHRRRGHARAMLAALLARADAEPSVTTVRASISPDNAASLATIAGHGFVHVGEQWDEQDGRELLFDRPAH</sequence>
<dbReference type="SUPFAM" id="SSF55729">
    <property type="entry name" value="Acyl-CoA N-acyltransferases (Nat)"/>
    <property type="match status" value="1"/>
</dbReference>
<dbReference type="InterPro" id="IPR000182">
    <property type="entry name" value="GNAT_dom"/>
</dbReference>
<reference evidence="2" key="3">
    <citation type="submission" date="2023-12" db="EMBL/GenBank/DDBJ databases">
        <authorList>
            <person name="Sun Q."/>
            <person name="Inoue M."/>
        </authorList>
    </citation>
    <scope>NUCLEOTIDE SEQUENCE</scope>
    <source>
        <strain evidence="2">JCM 10667</strain>
    </source>
</reference>
<dbReference type="CDD" id="cd04301">
    <property type="entry name" value="NAT_SF"/>
    <property type="match status" value="1"/>
</dbReference>
<dbReference type="PROSITE" id="PS51186">
    <property type="entry name" value="GNAT"/>
    <property type="match status" value="1"/>
</dbReference>
<gene>
    <name evidence="3" type="ORF">F4557_007341</name>
    <name evidence="2" type="ORF">GCM10009546_13870</name>
</gene>
<dbReference type="PANTHER" id="PTHR43792:SF13">
    <property type="entry name" value="ACETYLTRANSFERASE"/>
    <property type="match status" value="1"/>
</dbReference>
<proteinExistence type="predicted"/>
<dbReference type="PANTHER" id="PTHR43792">
    <property type="entry name" value="GNAT FAMILY, PUTATIVE (AFU_ORTHOLOGUE AFUA_3G00765)-RELATED-RELATED"/>
    <property type="match status" value="1"/>
</dbReference>
<accession>A0A7W7ILL1</accession>
<dbReference type="Pfam" id="PF13302">
    <property type="entry name" value="Acetyltransf_3"/>
    <property type="match status" value="1"/>
</dbReference>
<dbReference type="GO" id="GO:0016747">
    <property type="term" value="F:acyltransferase activity, transferring groups other than amino-acyl groups"/>
    <property type="evidence" value="ECO:0007669"/>
    <property type="project" value="InterPro"/>
</dbReference>
<reference evidence="2 5" key="1">
    <citation type="journal article" date="2019" name="Int. J. Syst. Evol. Microbiol.">
        <title>The Global Catalogue of Microorganisms (GCM) 10K type strain sequencing project: providing services to taxonomists for standard genome sequencing and annotation.</title>
        <authorList>
            <consortium name="The Broad Institute Genomics Platform"/>
            <consortium name="The Broad Institute Genome Sequencing Center for Infectious Disease"/>
            <person name="Wu L."/>
            <person name="Ma J."/>
        </authorList>
    </citation>
    <scope>NUCLEOTIDE SEQUENCE [LARGE SCALE GENOMIC DNA]</scope>
    <source>
        <strain evidence="2 5">JCM 10667</strain>
    </source>
</reference>
<feature type="domain" description="N-acetyltransferase" evidence="1">
    <location>
        <begin position="18"/>
        <end position="167"/>
    </location>
</feature>
<protein>
    <submittedName>
        <fullName evidence="3">RimJ/RimL family protein N-acetyltransferase</fullName>
    </submittedName>
</protein>
<evidence type="ECO:0000259" key="1">
    <source>
        <dbReference type="PROSITE" id="PS51186"/>
    </source>
</evidence>
<evidence type="ECO:0000313" key="5">
    <source>
        <dbReference type="Proteomes" id="UP001501427"/>
    </source>
</evidence>
<name>A0A7W7ILL1_9ACTN</name>
<evidence type="ECO:0000313" key="3">
    <source>
        <dbReference type="EMBL" id="MBB4778923.1"/>
    </source>
</evidence>
<dbReference type="AlphaFoldDB" id="A0A7W7ILL1"/>
<dbReference type="EMBL" id="JACHMV010000001">
    <property type="protein sequence ID" value="MBB4778923.1"/>
    <property type="molecule type" value="Genomic_DNA"/>
</dbReference>
<keyword evidence="3" id="KW-0808">Transferase</keyword>
<reference evidence="3 4" key="2">
    <citation type="submission" date="2020-08" db="EMBL/GenBank/DDBJ databases">
        <title>Sequencing the genomes of 1000 actinobacteria strains.</title>
        <authorList>
            <person name="Klenk H.-P."/>
        </authorList>
    </citation>
    <scope>NUCLEOTIDE SEQUENCE [LARGE SCALE GENOMIC DNA]</scope>
    <source>
        <strain evidence="3 4">DSM 44772</strain>
    </source>
</reference>
<evidence type="ECO:0000313" key="4">
    <source>
        <dbReference type="Proteomes" id="UP000549343"/>
    </source>
</evidence>
<dbReference type="EMBL" id="BAAAHD010000012">
    <property type="protein sequence ID" value="GAA0553083.1"/>
    <property type="molecule type" value="Genomic_DNA"/>
</dbReference>
<organism evidence="3 4">
    <name type="scientific">Actinomadura livida</name>
    <dbReference type="NCBI Taxonomy" id="79909"/>
    <lineage>
        <taxon>Bacteria</taxon>
        <taxon>Bacillati</taxon>
        <taxon>Actinomycetota</taxon>
        <taxon>Actinomycetes</taxon>
        <taxon>Streptosporangiales</taxon>
        <taxon>Thermomonosporaceae</taxon>
        <taxon>Actinomadura</taxon>
    </lineage>
</organism>
<evidence type="ECO:0000313" key="2">
    <source>
        <dbReference type="EMBL" id="GAA0553083.1"/>
    </source>
</evidence>
<dbReference type="InterPro" id="IPR051531">
    <property type="entry name" value="N-acetyltransferase"/>
</dbReference>
<dbReference type="Proteomes" id="UP001501427">
    <property type="component" value="Unassembled WGS sequence"/>
</dbReference>
<dbReference type="InterPro" id="IPR016181">
    <property type="entry name" value="Acyl_CoA_acyltransferase"/>
</dbReference>
<dbReference type="RefSeq" id="WP_221480942.1">
    <property type="nucleotide sequence ID" value="NZ_BAAAHD010000012.1"/>
</dbReference>
<keyword evidence="5" id="KW-1185">Reference proteome</keyword>
<comment type="caution">
    <text evidence="3">The sequence shown here is derived from an EMBL/GenBank/DDBJ whole genome shotgun (WGS) entry which is preliminary data.</text>
</comment>